<comment type="caution">
    <text evidence="3">The sequence shown here is derived from an EMBL/GenBank/DDBJ whole genome shotgun (WGS) entry which is preliminary data.</text>
</comment>
<feature type="domain" description="Actin homologue MreB-like C-terminal" evidence="2">
    <location>
        <begin position="205"/>
        <end position="333"/>
    </location>
</feature>
<accession>A0ABS3FQ05</accession>
<reference evidence="3 4" key="1">
    <citation type="submission" date="2021-03" db="EMBL/GenBank/DDBJ databases">
        <title>Metabolic Capacity of the Antarctic Cyanobacterium Phormidium pseudopriestleyi that Sustains Oxygenic Photosynthesis in the Presence of Hydrogen Sulfide.</title>
        <authorList>
            <person name="Lumian J.E."/>
            <person name="Jungblut A.D."/>
            <person name="Dillon M.L."/>
            <person name="Hawes I."/>
            <person name="Doran P.T."/>
            <person name="Mackey T.J."/>
            <person name="Dick G.J."/>
            <person name="Grettenberger C.L."/>
            <person name="Sumner D.Y."/>
        </authorList>
    </citation>
    <scope>NUCLEOTIDE SEQUENCE [LARGE SCALE GENOMIC DNA]</scope>
    <source>
        <strain evidence="3 4">FRX01</strain>
    </source>
</reference>
<proteinExistence type="predicted"/>
<evidence type="ECO:0000259" key="2">
    <source>
        <dbReference type="Pfam" id="PF21522"/>
    </source>
</evidence>
<dbReference type="InterPro" id="IPR049067">
    <property type="entry name" value="MreB-like_C"/>
</dbReference>
<dbReference type="Gene3D" id="3.30.420.40">
    <property type="match status" value="2"/>
</dbReference>
<protein>
    <submittedName>
        <fullName evidence="3">ParM/StbA family protein</fullName>
    </submittedName>
</protein>
<keyword evidence="4" id="KW-1185">Reference proteome</keyword>
<evidence type="ECO:0000313" key="4">
    <source>
        <dbReference type="Proteomes" id="UP000664844"/>
    </source>
</evidence>
<evidence type="ECO:0000259" key="1">
    <source>
        <dbReference type="Pfam" id="PF17989"/>
    </source>
</evidence>
<dbReference type="SUPFAM" id="SSF53067">
    <property type="entry name" value="Actin-like ATPase domain"/>
    <property type="match status" value="2"/>
</dbReference>
<dbReference type="EMBL" id="JAFLQW010000240">
    <property type="protein sequence ID" value="MBO0349206.1"/>
    <property type="molecule type" value="Genomic_DNA"/>
</dbReference>
<dbReference type="InterPro" id="IPR040607">
    <property type="entry name" value="ALP_N"/>
</dbReference>
<dbReference type="Proteomes" id="UP000664844">
    <property type="component" value="Unassembled WGS sequence"/>
</dbReference>
<name>A0ABS3FQ05_9CYAN</name>
<dbReference type="Pfam" id="PF21522">
    <property type="entry name" value="MreB-like_C"/>
    <property type="match status" value="1"/>
</dbReference>
<feature type="domain" description="Actin-like protein N-terminal" evidence="1">
    <location>
        <begin position="27"/>
        <end position="178"/>
    </location>
</feature>
<gene>
    <name evidence="3" type="ORF">J0895_08835</name>
</gene>
<dbReference type="InterPro" id="IPR043129">
    <property type="entry name" value="ATPase_NBD"/>
</dbReference>
<sequence>MTIQQPTNTAVTSKASSNSFRTSILSVDLGRTATKACVSRDPNQVVFIPSNVAQVPVEKVRGGEFESRPTDPLLDMWLEYQGRGYAIGQLAADFGANLGVGERKVENALVKVLASAAYFGLKDDFVVVLGLPYHSQEEFEREKEEITNLLTSPHVMSYRGEQVTLNITKVWVMPEGYGSLIWCEAQEKVDKKGVSPDFAKTSVAIVDIGHQTADFLMVDNFRFARGASKSEPFAMSEFYKRVGTEVEKAYSQAPISVDSQSLSLIDAVNKPRGQRFFRPRGASKPTNLDDFLPNLRELFARELSDLLIKWLPERVTDVILTGGGGEFFSDALKPLVEQAGLKVHLAQPSRQANAVGQYLYGEAQLASSSYTRSSRAGS</sequence>
<organism evidence="3 4">
    <name type="scientific">Phormidium pseudopriestleyi FRX01</name>
    <dbReference type="NCBI Taxonomy" id="1759528"/>
    <lineage>
        <taxon>Bacteria</taxon>
        <taxon>Bacillati</taxon>
        <taxon>Cyanobacteriota</taxon>
        <taxon>Cyanophyceae</taxon>
        <taxon>Oscillatoriophycideae</taxon>
        <taxon>Oscillatoriales</taxon>
        <taxon>Oscillatoriaceae</taxon>
        <taxon>Phormidium</taxon>
    </lineage>
</organism>
<evidence type="ECO:0000313" key="3">
    <source>
        <dbReference type="EMBL" id="MBO0349206.1"/>
    </source>
</evidence>
<dbReference type="Pfam" id="PF17989">
    <property type="entry name" value="ALP_N"/>
    <property type="match status" value="1"/>
</dbReference>
<dbReference type="CDD" id="cd10227">
    <property type="entry name" value="ASKHA_NBD_ParM-like"/>
    <property type="match status" value="1"/>
</dbReference>
<dbReference type="RefSeq" id="WP_207087738.1">
    <property type="nucleotide sequence ID" value="NZ_JAFLQW010000240.1"/>
</dbReference>